<evidence type="ECO:0000313" key="3">
    <source>
        <dbReference type="Proteomes" id="UP000028999"/>
    </source>
</evidence>
<dbReference type="GO" id="GO:0003713">
    <property type="term" value="F:transcription coactivator activity"/>
    <property type="evidence" value="ECO:0000318"/>
    <property type="project" value="GO_Central"/>
</dbReference>
<name>A0A078GMT7_BRANA</name>
<dbReference type="EMBL" id="LK032211">
    <property type="protein sequence ID" value="CDY27900.1"/>
    <property type="molecule type" value="Genomic_DNA"/>
</dbReference>
<keyword evidence="1" id="KW-0812">Transmembrane</keyword>
<evidence type="ECO:0000313" key="2">
    <source>
        <dbReference type="EMBL" id="CDY27900.1"/>
    </source>
</evidence>
<dbReference type="PaxDb" id="3708-A0A078GMT7"/>
<accession>A0A078GMT7</accession>
<feature type="transmembrane region" description="Helical" evidence="1">
    <location>
        <begin position="12"/>
        <end position="32"/>
    </location>
</feature>
<evidence type="ECO:0000256" key="1">
    <source>
        <dbReference type="SAM" id="Phobius"/>
    </source>
</evidence>
<keyword evidence="3" id="KW-1185">Reference proteome</keyword>
<reference evidence="2 3" key="1">
    <citation type="journal article" date="2014" name="Science">
        <title>Plant genetics. Early allopolyploid evolution in the post-Neolithic Brassica napus oilseed genome.</title>
        <authorList>
            <person name="Chalhoub B."/>
            <person name="Denoeud F."/>
            <person name="Liu S."/>
            <person name="Parkin I.A."/>
            <person name="Tang H."/>
            <person name="Wang X."/>
            <person name="Chiquet J."/>
            <person name="Belcram H."/>
            <person name="Tong C."/>
            <person name="Samans B."/>
            <person name="Correa M."/>
            <person name="Da Silva C."/>
            <person name="Just J."/>
            <person name="Falentin C."/>
            <person name="Koh C.S."/>
            <person name="Le Clainche I."/>
            <person name="Bernard M."/>
            <person name="Bento P."/>
            <person name="Noel B."/>
            <person name="Labadie K."/>
            <person name="Alberti A."/>
            <person name="Charles M."/>
            <person name="Arnaud D."/>
            <person name="Guo H."/>
            <person name="Daviaud C."/>
            <person name="Alamery S."/>
            <person name="Jabbari K."/>
            <person name="Zhao M."/>
            <person name="Edger P.P."/>
            <person name="Chelaifa H."/>
            <person name="Tack D."/>
            <person name="Lassalle G."/>
            <person name="Mestiri I."/>
            <person name="Schnel N."/>
            <person name="Le Paslier M.C."/>
            <person name="Fan G."/>
            <person name="Renault V."/>
            <person name="Bayer P.E."/>
            <person name="Golicz A.A."/>
            <person name="Manoli S."/>
            <person name="Lee T.H."/>
            <person name="Thi V.H."/>
            <person name="Chalabi S."/>
            <person name="Hu Q."/>
            <person name="Fan C."/>
            <person name="Tollenaere R."/>
            <person name="Lu Y."/>
            <person name="Battail C."/>
            <person name="Shen J."/>
            <person name="Sidebottom C.H."/>
            <person name="Wang X."/>
            <person name="Canaguier A."/>
            <person name="Chauveau A."/>
            <person name="Berard A."/>
            <person name="Deniot G."/>
            <person name="Guan M."/>
            <person name="Liu Z."/>
            <person name="Sun F."/>
            <person name="Lim Y.P."/>
            <person name="Lyons E."/>
            <person name="Town C.D."/>
            <person name="Bancroft I."/>
            <person name="Wang X."/>
            <person name="Meng J."/>
            <person name="Ma J."/>
            <person name="Pires J.C."/>
            <person name="King G.J."/>
            <person name="Brunel D."/>
            <person name="Delourme R."/>
            <person name="Renard M."/>
            <person name="Aury J.M."/>
            <person name="Adams K.L."/>
            <person name="Batley J."/>
            <person name="Snowdon R.J."/>
            <person name="Tost J."/>
            <person name="Edwards D."/>
            <person name="Zhou Y."/>
            <person name="Hua W."/>
            <person name="Sharpe A.G."/>
            <person name="Paterson A.H."/>
            <person name="Guan C."/>
            <person name="Wincker P."/>
        </authorList>
    </citation>
    <scope>NUCLEOTIDE SEQUENCE [LARGE SCALE GENOMIC DNA]</scope>
    <source>
        <strain evidence="3">cv. Darmor-bzh</strain>
    </source>
</reference>
<dbReference type="PANTHER" id="PTHR13168:SF3">
    <property type="entry name" value="BNAA07G04900D PROTEIN"/>
    <property type="match status" value="1"/>
</dbReference>
<proteinExistence type="predicted"/>
<dbReference type="Gramene" id="CDY27900">
    <property type="protein sequence ID" value="CDY27900"/>
    <property type="gene ID" value="GSBRNA2T00038769001"/>
</dbReference>
<sequence>MDGETLRRFLHSFFFFLMIMEVPINVTFMGQLEVMVNPQSKRYIAYLSRKFPPVTETCISSFFVGEKEANKEALRKYLELVEFFTKVLVALYEQNGKPSSTLEFIQQKLGGPSVSDYKKLQSEKSDLQIKDNEVFAKHQGTCLQNFYMIGGLEFVTLCYGIIGLCSFVSSYGR</sequence>
<feature type="transmembrane region" description="Helical" evidence="1">
    <location>
        <begin position="146"/>
        <end position="169"/>
    </location>
</feature>
<dbReference type="GO" id="GO:0006355">
    <property type="term" value="P:regulation of DNA-templated transcription"/>
    <property type="evidence" value="ECO:0000318"/>
    <property type="project" value="GO_Central"/>
</dbReference>
<dbReference type="STRING" id="3708.A0A078GMT7"/>
<dbReference type="OMA" id="TCISSFF"/>
<keyword evidence="1" id="KW-1133">Transmembrane helix</keyword>
<dbReference type="Proteomes" id="UP000028999">
    <property type="component" value="Unassembled WGS sequence"/>
</dbReference>
<gene>
    <name evidence="2" type="primary">BnaA07g04900D</name>
    <name evidence="2" type="ORF">GSBRNA2T00038769001</name>
</gene>
<dbReference type="PANTHER" id="PTHR13168">
    <property type="entry name" value="ASSOCIATE OF C-MYC AMY-1"/>
    <property type="match status" value="1"/>
</dbReference>
<protein>
    <submittedName>
        <fullName evidence="2">BnaA07g04900D protein</fullName>
    </submittedName>
</protein>
<dbReference type="InterPro" id="IPR026060">
    <property type="entry name" value="AMY1"/>
</dbReference>
<keyword evidence="1" id="KW-0472">Membrane</keyword>
<dbReference type="AlphaFoldDB" id="A0A078GMT7"/>
<organism evidence="2 3">
    <name type="scientific">Brassica napus</name>
    <name type="common">Rape</name>
    <dbReference type="NCBI Taxonomy" id="3708"/>
    <lineage>
        <taxon>Eukaryota</taxon>
        <taxon>Viridiplantae</taxon>
        <taxon>Streptophyta</taxon>
        <taxon>Embryophyta</taxon>
        <taxon>Tracheophyta</taxon>
        <taxon>Spermatophyta</taxon>
        <taxon>Magnoliopsida</taxon>
        <taxon>eudicotyledons</taxon>
        <taxon>Gunneridae</taxon>
        <taxon>Pentapetalae</taxon>
        <taxon>rosids</taxon>
        <taxon>malvids</taxon>
        <taxon>Brassicales</taxon>
        <taxon>Brassicaceae</taxon>
        <taxon>Brassiceae</taxon>
        <taxon>Brassica</taxon>
    </lineage>
</organism>
<dbReference type="GO" id="GO:0005634">
    <property type="term" value="C:nucleus"/>
    <property type="evidence" value="ECO:0000318"/>
    <property type="project" value="GO_Central"/>
</dbReference>